<dbReference type="EMBL" id="CABVPY010000001">
    <property type="protein sequence ID" value="VWB07391.1"/>
    <property type="molecule type" value="Genomic_DNA"/>
</dbReference>
<accession>A0A6P2GT96</accession>
<dbReference type="Gene3D" id="3.40.50.300">
    <property type="entry name" value="P-loop containing nucleotide triphosphate hydrolases"/>
    <property type="match status" value="1"/>
</dbReference>
<dbReference type="SUPFAM" id="SSF52540">
    <property type="entry name" value="P-loop containing nucleoside triphosphate hydrolases"/>
    <property type="match status" value="1"/>
</dbReference>
<reference evidence="1 2" key="1">
    <citation type="submission" date="2019-09" db="EMBL/GenBank/DDBJ databases">
        <authorList>
            <person name="Depoorter E."/>
        </authorList>
    </citation>
    <scope>NUCLEOTIDE SEQUENCE [LARGE SCALE GENOMIC DNA]</scope>
    <source>
        <strain evidence="1">LMG 6863</strain>
    </source>
</reference>
<gene>
    <name evidence="1" type="ORF">BLA6863_00164</name>
</gene>
<proteinExistence type="predicted"/>
<organism evidence="1 2">
    <name type="scientific">Burkholderia lata (strain ATCC 17760 / DSM 23089 / LMG 22485 / NCIMB 9086 / R18194 / 383)</name>
    <dbReference type="NCBI Taxonomy" id="482957"/>
    <lineage>
        <taxon>Bacteria</taxon>
        <taxon>Pseudomonadati</taxon>
        <taxon>Pseudomonadota</taxon>
        <taxon>Betaproteobacteria</taxon>
        <taxon>Burkholderiales</taxon>
        <taxon>Burkholderiaceae</taxon>
        <taxon>Burkholderia</taxon>
        <taxon>Burkholderia cepacia complex</taxon>
    </lineage>
</organism>
<dbReference type="RefSeq" id="WP_174936688.1">
    <property type="nucleotide sequence ID" value="NZ_CABVPY010000001.1"/>
</dbReference>
<dbReference type="InterPro" id="IPR027417">
    <property type="entry name" value="P-loop_NTPase"/>
</dbReference>
<evidence type="ECO:0000313" key="1">
    <source>
        <dbReference type="EMBL" id="VWB07391.1"/>
    </source>
</evidence>
<name>A0A6P2GT96_BURL3</name>
<protein>
    <submittedName>
        <fullName evidence="1">Putative phage terminase large subunit</fullName>
    </submittedName>
</protein>
<dbReference type="Proteomes" id="UP000494170">
    <property type="component" value="Unassembled WGS sequence"/>
</dbReference>
<evidence type="ECO:0000313" key="2">
    <source>
        <dbReference type="Proteomes" id="UP000494170"/>
    </source>
</evidence>
<sequence>MKKPTVKLQELHAKQVEIAKGFNEHELVVVRCGRRFGKTTMFERNAAKWAYNGLRVGWFGPTYKLNLPTYKRVLQTISPVTVSKSKIDQIIETQKGGCVEFWTLQDEDAGRSRFYDRVIIDEASLVPKGLRETWEQSIRPTLLDRRGKAMMAGTPKGVDPDNFFYQACTDKALGWVEFHAPTASNPKLDPDAVAKLIHEYPALVYQQEFLAEFVDWRGSAFFSEVNLLEDGQPVEYPTRCDQVFAVVDTALKDGLEHDGTAVIYCARNQIAGDPLIILDWDLIQIQGALLEEWLPSVNQRLEELAAETKARQGNVGIWVEDKGSGIVLIQQSERRGLPVYPIEEKLVDMGKEGRALSVSGYVYRGDVKFSRHAYDKVTNYKGQTRNHLLAQVCGFRIGTKTPHHMDALDVFCYAVAISLGDSSGW</sequence>
<dbReference type="AlphaFoldDB" id="A0A6P2GT96"/>